<dbReference type="Gene3D" id="3.40.50.2000">
    <property type="entry name" value="Glycogen Phosphorylase B"/>
    <property type="match status" value="2"/>
</dbReference>
<gene>
    <name evidence="3" type="ORF">MNBD_NITROSPINAE03-598</name>
</gene>
<dbReference type="InterPro" id="IPR050194">
    <property type="entry name" value="Glycosyltransferase_grp1"/>
</dbReference>
<dbReference type="AlphaFoldDB" id="A0A3B1CL27"/>
<dbReference type="SUPFAM" id="SSF53756">
    <property type="entry name" value="UDP-Glycosyltransferase/glycogen phosphorylase"/>
    <property type="match status" value="1"/>
</dbReference>
<evidence type="ECO:0000259" key="2">
    <source>
        <dbReference type="Pfam" id="PF13439"/>
    </source>
</evidence>
<dbReference type="CDD" id="cd03801">
    <property type="entry name" value="GT4_PimA-like"/>
    <property type="match status" value="1"/>
</dbReference>
<dbReference type="InterPro" id="IPR001296">
    <property type="entry name" value="Glyco_trans_1"/>
</dbReference>
<dbReference type="InterPro" id="IPR028098">
    <property type="entry name" value="Glyco_trans_4-like_N"/>
</dbReference>
<dbReference type="PANTHER" id="PTHR45947:SF13">
    <property type="entry name" value="TRANSFERASE"/>
    <property type="match status" value="1"/>
</dbReference>
<dbReference type="Pfam" id="PF13439">
    <property type="entry name" value="Glyco_transf_4"/>
    <property type="match status" value="1"/>
</dbReference>
<reference evidence="3" key="1">
    <citation type="submission" date="2018-06" db="EMBL/GenBank/DDBJ databases">
        <authorList>
            <person name="Zhirakovskaya E."/>
        </authorList>
    </citation>
    <scope>NUCLEOTIDE SEQUENCE</scope>
</reference>
<accession>A0A3B1CL27</accession>
<evidence type="ECO:0000313" key="3">
    <source>
        <dbReference type="EMBL" id="VAX24658.1"/>
    </source>
</evidence>
<proteinExistence type="predicted"/>
<dbReference type="Pfam" id="PF00534">
    <property type="entry name" value="Glycos_transf_1"/>
    <property type="match status" value="1"/>
</dbReference>
<sequence length="393" mass="44526">MKIFLVHNRYQQKGGEDSVLASEKKLLLDHGHEVIEYIKDNHEISSYSPVKRLSLVFATTWSSKSYDEVVALLQKYRPDIAHFHNTLPLITPSVYYACHAQGVPVVQTLHNYRLICPGALLLRNGKICEDCLTGSVYKSVAHRCYRGSAPGTYAVARMIDYHRKRGAWKNKVDRFIALTNFARAKFVEGGLPAEKIAVKPNFADVPVRPDINNERTGALYVGRLSREKGISTLIRAWRKLDTGLRIAGDGPMMDEVINTGLHNITALGLCEPEKVKNEMERSEFLVMPSQWYEGFPMVLVEAFAHGLPVIASRLGGMAEIVEDGATGLHFTPGDADDLAEKVNWMISHPDERKRMGENARHVYEEKYTPERNYEMLIDIYRQAIKERRVKNDV</sequence>
<feature type="domain" description="Glycosyl transferase family 1" evidence="1">
    <location>
        <begin position="210"/>
        <end position="361"/>
    </location>
</feature>
<organism evidence="3">
    <name type="scientific">hydrothermal vent metagenome</name>
    <dbReference type="NCBI Taxonomy" id="652676"/>
    <lineage>
        <taxon>unclassified sequences</taxon>
        <taxon>metagenomes</taxon>
        <taxon>ecological metagenomes</taxon>
    </lineage>
</organism>
<keyword evidence="3" id="KW-0808">Transferase</keyword>
<protein>
    <submittedName>
        <fullName evidence="3">Glycosyl transferase, group 1</fullName>
    </submittedName>
</protein>
<dbReference type="GO" id="GO:0016757">
    <property type="term" value="F:glycosyltransferase activity"/>
    <property type="evidence" value="ECO:0007669"/>
    <property type="project" value="InterPro"/>
</dbReference>
<feature type="domain" description="Glycosyltransferase subfamily 4-like N-terminal" evidence="2">
    <location>
        <begin position="61"/>
        <end position="204"/>
    </location>
</feature>
<name>A0A3B1CL27_9ZZZZ</name>
<dbReference type="EMBL" id="UOGB01000301">
    <property type="protein sequence ID" value="VAX24658.1"/>
    <property type="molecule type" value="Genomic_DNA"/>
</dbReference>
<dbReference type="PANTHER" id="PTHR45947">
    <property type="entry name" value="SULFOQUINOVOSYL TRANSFERASE SQD2"/>
    <property type="match status" value="1"/>
</dbReference>
<evidence type="ECO:0000259" key="1">
    <source>
        <dbReference type="Pfam" id="PF00534"/>
    </source>
</evidence>